<dbReference type="EMBL" id="BACD03000025">
    <property type="protein sequence ID" value="GAO49683.1"/>
    <property type="molecule type" value="Genomic_DNA"/>
</dbReference>
<reference evidence="2 3" key="2">
    <citation type="journal article" date="2014" name="J. Gen. Appl. Microbiol.">
        <title>The early diverging ascomycetous budding yeast Saitoella complicata has three histone deacetylases belonging to the Clr6, Hos2, and Rpd3 lineages.</title>
        <authorList>
            <person name="Nishida H."/>
            <person name="Matsumoto T."/>
            <person name="Kondo S."/>
            <person name="Hamamoto M."/>
            <person name="Yoshikawa H."/>
        </authorList>
    </citation>
    <scope>NUCLEOTIDE SEQUENCE [LARGE SCALE GENOMIC DNA]</scope>
    <source>
        <strain evidence="2 3">NRRL Y-17804</strain>
    </source>
</reference>
<sequence length="416" mass="46131">MIALEMMAGYITCPRRNGELTHLGCGLPSMAALQFTALAAARLGLIVKCGEREQSHTARLGWRTPIELGDRRKVKPERMKREDVWGSEVGADQNKRLRARGAGRGGERGTASEKEGREEGAYLPTFVLGKLNSLTVSTKHLHLQFDVSILNVVRASVRSVRTGLSQSGEHTRDPDFISREARQLEKVSWDECYTDRMKRDARRGTNIEDNGDSLLFMINGTSNAVASFPTDAGAILHTRAVRIHSNGATGGASNGVTHKHRGGLTKPADLPACAECLPPTDLIPPRLGRRQTGKEACTRFQLRLPDLLFRFAQFRLCPPPQLHSPPNTQVIQPDQPRTTSRNHSTTSLPLTDLRQPSVWIRSPIVCFVHFVCLFGIHSRSDLALVNEILITQKKQHTLSFSQSIQHSRIDILLLVL</sequence>
<evidence type="ECO:0000313" key="3">
    <source>
        <dbReference type="Proteomes" id="UP000033140"/>
    </source>
</evidence>
<reference evidence="2 3" key="3">
    <citation type="journal article" date="2015" name="Genome Announc.">
        <title>Draft Genome Sequence of the Archiascomycetous Yeast Saitoella complicata.</title>
        <authorList>
            <person name="Yamauchi K."/>
            <person name="Kondo S."/>
            <person name="Hamamoto M."/>
            <person name="Takahashi Y."/>
            <person name="Ogura Y."/>
            <person name="Hayashi T."/>
            <person name="Nishida H."/>
        </authorList>
    </citation>
    <scope>NUCLEOTIDE SEQUENCE [LARGE SCALE GENOMIC DNA]</scope>
    <source>
        <strain evidence="2 3">NRRL Y-17804</strain>
    </source>
</reference>
<feature type="region of interest" description="Disordered" evidence="1">
    <location>
        <begin position="320"/>
        <end position="347"/>
    </location>
</feature>
<dbReference type="AlphaFoldDB" id="A0A0E9NIP3"/>
<feature type="compositionally biased region" description="Polar residues" evidence="1">
    <location>
        <begin position="324"/>
        <end position="347"/>
    </location>
</feature>
<proteinExistence type="predicted"/>
<reference evidence="2 3" key="1">
    <citation type="journal article" date="2011" name="J. Gen. Appl. Microbiol.">
        <title>Draft genome sequencing of the enigmatic yeast Saitoella complicata.</title>
        <authorList>
            <person name="Nishida H."/>
            <person name="Hamamoto M."/>
            <person name="Sugiyama J."/>
        </authorList>
    </citation>
    <scope>NUCLEOTIDE SEQUENCE [LARGE SCALE GENOMIC DNA]</scope>
    <source>
        <strain evidence="2 3">NRRL Y-17804</strain>
    </source>
</reference>
<name>A0A0E9NIP3_SAICN</name>
<dbReference type="Proteomes" id="UP000033140">
    <property type="component" value="Unassembled WGS sequence"/>
</dbReference>
<accession>A0A0E9NIP3</accession>
<evidence type="ECO:0000256" key="1">
    <source>
        <dbReference type="SAM" id="MobiDB-lite"/>
    </source>
</evidence>
<comment type="caution">
    <text evidence="2">The sequence shown here is derived from an EMBL/GenBank/DDBJ whole genome shotgun (WGS) entry which is preliminary data.</text>
</comment>
<feature type="compositionally biased region" description="Basic and acidic residues" evidence="1">
    <location>
        <begin position="105"/>
        <end position="116"/>
    </location>
</feature>
<evidence type="ECO:0000313" key="2">
    <source>
        <dbReference type="EMBL" id="GAO49683.1"/>
    </source>
</evidence>
<keyword evidence="3" id="KW-1185">Reference proteome</keyword>
<gene>
    <name evidence="2" type="ORF">G7K_3829-t1</name>
</gene>
<feature type="region of interest" description="Disordered" evidence="1">
    <location>
        <begin position="95"/>
        <end position="116"/>
    </location>
</feature>
<organism evidence="2 3">
    <name type="scientific">Saitoella complicata (strain BCRC 22490 / CBS 7301 / JCM 7358 / NBRC 10748 / NRRL Y-17804)</name>
    <dbReference type="NCBI Taxonomy" id="698492"/>
    <lineage>
        <taxon>Eukaryota</taxon>
        <taxon>Fungi</taxon>
        <taxon>Dikarya</taxon>
        <taxon>Ascomycota</taxon>
        <taxon>Taphrinomycotina</taxon>
        <taxon>Taphrinomycotina incertae sedis</taxon>
        <taxon>Saitoella</taxon>
    </lineage>
</organism>
<protein>
    <submittedName>
        <fullName evidence="2">Uncharacterized protein</fullName>
    </submittedName>
</protein>